<sequence>MSDKYQDKKIETSVAVTLNEDAQVVSCSFRAGDGAAGDAGDAGAAGTDAGADDAAGADGGAAGGDNGVAGADGAHGGAADADGGATATEVGVAVAAPSLVVVHRDPEQGGDVDRDRESSHGDRSTRSTNCNKTRLRRLTDCIELLPIGASLSCRNPVCKPSAGPTAAGAGGGGGRAGREGRDGREGREEREEREGEDSSTTSSSAAGQRQLEPLMLGAPLWTIAQIEGAAVLDSLYRSTSFHSEECLLDMETGEELDIETHRQQQEEEPQRARELGQEHRSIARDEFGTQRVYKKTSPNCVLTLYLPTREMTLTGDKAAVLRGILFVDPKAIQGYRVYAQLTLTFRYGREDEEVMGLRFCNEAIMSLHQIWPRLQEPAPDSLSPLQEALMKRLGGGAHAFTLVLNAHSPPSVQLVPAKRYYGAPIGTSYDVRCFIADKTDEKFHRRASVKMGVRVIYRTDVFQHSTTEHFATCSGCHHQAGRKSSPPAAPSSATLPVNRETAEQQTQTPTHSLGSGTGSGSGSKSKGKSERGDSFPKLRLSPKAFRFSGRFGRSKSEIEKCPPDSFHNYSKSFQEHHCDCMLAPFSGAGVSGGIGSITLGPDGGPQGSVDKPFLLHDGRVGLKASLDKGWYTHGEDVNVTIEIRNDSRKTVRKVRVCAIQHVDVCMFNNGKFKNVVADSEQISPPVDRTVSPGATVNSVVVLRPQRGQTKNWIALEDSLQRSTEPDEITGEIAASAIRPPHYVVPNVQQAGQSLPSPAMAMPSADMPPQQGNATTTSTEDRNIFAIYVSYYVKVKLTLSSMGGELSLKLPFVLVHVDETRRPGFASATLGELRIEMEKLALHDAPAGRRAGRRDPPLGAESADGPSTSAAATAASSSGGHLDRIESADDEFHIHIPVSSASHKRRLQRSETLARDLEESDEHLAEPHEDQEEHIVQIHPSQEPIRVERSQQTDDEQERAQAQAQAPGAETGAVPKSTDV</sequence>
<dbReference type="InterPro" id="IPR000698">
    <property type="entry name" value="Arrestin"/>
</dbReference>
<organism evidence="4 5">
    <name type="scientific">Drosophila pseudoobscura pseudoobscura</name>
    <name type="common">Fruit fly</name>
    <dbReference type="NCBI Taxonomy" id="46245"/>
    <lineage>
        <taxon>Eukaryota</taxon>
        <taxon>Metazoa</taxon>
        <taxon>Ecdysozoa</taxon>
        <taxon>Arthropoda</taxon>
        <taxon>Hexapoda</taxon>
        <taxon>Insecta</taxon>
        <taxon>Pterygota</taxon>
        <taxon>Neoptera</taxon>
        <taxon>Endopterygota</taxon>
        <taxon>Diptera</taxon>
        <taxon>Brachycera</taxon>
        <taxon>Muscomorpha</taxon>
        <taxon>Ephydroidea</taxon>
        <taxon>Drosophilidae</taxon>
        <taxon>Drosophila</taxon>
        <taxon>Sophophora</taxon>
    </lineage>
</organism>
<dbReference type="PANTHER" id="PTHR11792:SF18">
    <property type="entry name" value="FI20035P1"/>
    <property type="match status" value="1"/>
</dbReference>
<feature type="compositionally biased region" description="Polar residues" evidence="2">
    <location>
        <begin position="503"/>
        <end position="513"/>
    </location>
</feature>
<feature type="region of interest" description="Disordered" evidence="2">
    <location>
        <begin position="753"/>
        <end position="777"/>
    </location>
</feature>
<dbReference type="RefSeq" id="XP_015041734.2">
    <property type="nucleotide sequence ID" value="XM_015186248.2"/>
</dbReference>
<evidence type="ECO:0000256" key="2">
    <source>
        <dbReference type="SAM" id="MobiDB-lite"/>
    </source>
</evidence>
<evidence type="ECO:0000313" key="5">
    <source>
        <dbReference type="RefSeq" id="XP_001354858.4"/>
    </source>
</evidence>
<dbReference type="InterPro" id="IPR014756">
    <property type="entry name" value="Ig_E-set"/>
</dbReference>
<feature type="compositionally biased region" description="Low complexity" evidence="2">
    <location>
        <begin position="484"/>
        <end position="493"/>
    </location>
</feature>
<protein>
    <submittedName>
        <fullName evidence="5 6">Uncharacterized protein isoform X1</fullName>
    </submittedName>
</protein>
<evidence type="ECO:0000259" key="3">
    <source>
        <dbReference type="SMART" id="SM01017"/>
    </source>
</evidence>
<dbReference type="RefSeq" id="XP_001354858.4">
    <property type="nucleotide sequence ID" value="XM_001354822.4"/>
</dbReference>
<evidence type="ECO:0000256" key="1">
    <source>
        <dbReference type="ARBA" id="ARBA00005298"/>
    </source>
</evidence>
<feature type="region of interest" description="Disordered" evidence="2">
    <location>
        <begin position="31"/>
        <end position="84"/>
    </location>
</feature>
<dbReference type="Pfam" id="PF02752">
    <property type="entry name" value="Arrestin_C"/>
    <property type="match status" value="1"/>
</dbReference>
<dbReference type="GO" id="GO:0002031">
    <property type="term" value="P:G protein-coupled receptor internalization"/>
    <property type="evidence" value="ECO:0007669"/>
    <property type="project" value="TreeGrafter"/>
</dbReference>
<feature type="region of interest" description="Disordered" evidence="2">
    <location>
        <begin position="843"/>
        <end position="882"/>
    </location>
</feature>
<feature type="compositionally biased region" description="Low complexity" evidence="2">
    <location>
        <begin position="31"/>
        <end position="56"/>
    </location>
</feature>
<feature type="compositionally biased region" description="Low complexity" evidence="2">
    <location>
        <begin position="68"/>
        <end position="84"/>
    </location>
</feature>
<dbReference type="Proteomes" id="UP000001819">
    <property type="component" value="Chromosome X"/>
</dbReference>
<accession>A0A6I8UFW9</accession>
<dbReference type="Bgee" id="FBgn0077084">
    <property type="expression patterns" value="Expressed in insect adult head"/>
</dbReference>
<name>A0A6I8UFW9_DROPS</name>
<feature type="region of interest" description="Disordered" evidence="2">
    <location>
        <begin position="99"/>
        <end position="129"/>
    </location>
</feature>
<feature type="region of interest" description="Disordered" evidence="2">
    <location>
        <begin position="476"/>
        <end position="536"/>
    </location>
</feature>
<reference evidence="5 6" key="1">
    <citation type="submission" date="2025-04" db="UniProtKB">
        <authorList>
            <consortium name="RefSeq"/>
        </authorList>
    </citation>
    <scope>IDENTIFICATION</scope>
    <source>
        <strain evidence="5 6">MV-25-SWS-2005</strain>
        <tissue evidence="5 6">Whole body</tissue>
    </source>
</reference>
<dbReference type="InterPro" id="IPR014752">
    <property type="entry name" value="Arrestin-like_C"/>
</dbReference>
<proteinExistence type="inferred from homology"/>
<dbReference type="GO" id="GO:0007165">
    <property type="term" value="P:signal transduction"/>
    <property type="evidence" value="ECO:0007669"/>
    <property type="project" value="InterPro"/>
</dbReference>
<dbReference type="GO" id="GO:0005737">
    <property type="term" value="C:cytoplasm"/>
    <property type="evidence" value="ECO:0007669"/>
    <property type="project" value="TreeGrafter"/>
</dbReference>
<keyword evidence="4" id="KW-1185">Reference proteome</keyword>
<dbReference type="InterPro" id="IPR014753">
    <property type="entry name" value="Arrestin_N"/>
</dbReference>
<dbReference type="FunFam" id="2.60.40.840:FF:000004">
    <property type="entry name" value="Uncharacterized protein, isoform A"/>
    <property type="match status" value="1"/>
</dbReference>
<feature type="compositionally biased region" description="Low complexity" evidence="2">
    <location>
        <begin position="866"/>
        <end position="877"/>
    </location>
</feature>
<gene>
    <name evidence="5 6" type="primary">LOC4814725</name>
</gene>
<feature type="compositionally biased region" description="Basic and acidic residues" evidence="2">
    <location>
        <begin position="527"/>
        <end position="536"/>
    </location>
</feature>
<feature type="compositionally biased region" description="Basic and acidic residues" evidence="2">
    <location>
        <begin position="176"/>
        <end position="193"/>
    </location>
</feature>
<feature type="compositionally biased region" description="Gly residues" evidence="2">
    <location>
        <begin position="57"/>
        <end position="67"/>
    </location>
</feature>
<dbReference type="Gene3D" id="2.60.40.640">
    <property type="match status" value="1"/>
</dbReference>
<dbReference type="SUPFAM" id="SSF81296">
    <property type="entry name" value="E set domains"/>
    <property type="match status" value="2"/>
</dbReference>
<dbReference type="AlphaFoldDB" id="A0A6I8UFW9"/>
<feature type="region of interest" description="Disordered" evidence="2">
    <location>
        <begin position="163"/>
        <end position="209"/>
    </location>
</feature>
<evidence type="ECO:0000313" key="4">
    <source>
        <dbReference type="Proteomes" id="UP000001819"/>
    </source>
</evidence>
<dbReference type="PRINTS" id="PR00309">
    <property type="entry name" value="ARRESTIN"/>
</dbReference>
<feature type="region of interest" description="Disordered" evidence="2">
    <location>
        <begin position="916"/>
        <end position="979"/>
    </location>
</feature>
<feature type="compositionally biased region" description="Basic and acidic residues" evidence="2">
    <location>
        <begin position="102"/>
        <end position="125"/>
    </location>
</feature>
<dbReference type="KEGG" id="dpo:4814725"/>
<dbReference type="SMART" id="SM01017">
    <property type="entry name" value="Arrestin_C"/>
    <property type="match status" value="1"/>
</dbReference>
<dbReference type="PANTHER" id="PTHR11792">
    <property type="entry name" value="ARRESTIN"/>
    <property type="match status" value="1"/>
</dbReference>
<feature type="compositionally biased region" description="Low complexity" evidence="2">
    <location>
        <begin position="753"/>
        <end position="770"/>
    </location>
</feature>
<feature type="compositionally biased region" description="Low complexity" evidence="2">
    <location>
        <begin position="198"/>
        <end position="207"/>
    </location>
</feature>
<dbReference type="InterPro" id="IPR011022">
    <property type="entry name" value="Arrestin_C-like"/>
</dbReference>
<dbReference type="Gene3D" id="2.60.40.840">
    <property type="match status" value="1"/>
</dbReference>
<feature type="domain" description="Arrestin C-terminal-like" evidence="3">
    <location>
        <begin position="616"/>
        <end position="818"/>
    </location>
</feature>
<feature type="compositionally biased region" description="Basic and acidic residues" evidence="2">
    <location>
        <begin position="916"/>
        <end position="935"/>
    </location>
</feature>
<evidence type="ECO:0000313" key="6">
    <source>
        <dbReference type="RefSeq" id="XP_015041734.2"/>
    </source>
</evidence>
<comment type="similarity">
    <text evidence="1">Belongs to the arrestin family.</text>
</comment>
<dbReference type="GO" id="GO:0001664">
    <property type="term" value="F:G protein-coupled receptor binding"/>
    <property type="evidence" value="ECO:0007669"/>
    <property type="project" value="TreeGrafter"/>
</dbReference>
<feature type="compositionally biased region" description="Low complexity" evidence="2">
    <location>
        <begin position="959"/>
        <end position="972"/>
    </location>
</feature>